<accession>A0A6A5ZRF8</accession>
<feature type="compositionally biased region" description="Polar residues" evidence="1">
    <location>
        <begin position="275"/>
        <end position="289"/>
    </location>
</feature>
<evidence type="ECO:0000313" key="3">
    <source>
        <dbReference type="Proteomes" id="UP000799770"/>
    </source>
</evidence>
<evidence type="ECO:0008006" key="4">
    <source>
        <dbReference type="Google" id="ProtNLM"/>
    </source>
</evidence>
<feature type="compositionally biased region" description="Low complexity" evidence="1">
    <location>
        <begin position="263"/>
        <end position="274"/>
    </location>
</feature>
<evidence type="ECO:0000256" key="1">
    <source>
        <dbReference type="SAM" id="MobiDB-lite"/>
    </source>
</evidence>
<dbReference type="Proteomes" id="UP000799770">
    <property type="component" value="Unassembled WGS sequence"/>
</dbReference>
<protein>
    <recommendedName>
        <fullName evidence="4">Fungal N-terminal domain-containing protein</fullName>
    </recommendedName>
</protein>
<reference evidence="2" key="1">
    <citation type="journal article" date="2020" name="Stud. Mycol.">
        <title>101 Dothideomycetes genomes: a test case for predicting lifestyles and emergence of pathogens.</title>
        <authorList>
            <person name="Haridas S."/>
            <person name="Albert R."/>
            <person name="Binder M."/>
            <person name="Bloem J."/>
            <person name="Labutti K."/>
            <person name="Salamov A."/>
            <person name="Andreopoulos B."/>
            <person name="Baker S."/>
            <person name="Barry K."/>
            <person name="Bills G."/>
            <person name="Bluhm B."/>
            <person name="Cannon C."/>
            <person name="Castanera R."/>
            <person name="Culley D."/>
            <person name="Daum C."/>
            <person name="Ezra D."/>
            <person name="Gonzalez J."/>
            <person name="Henrissat B."/>
            <person name="Kuo A."/>
            <person name="Liang C."/>
            <person name="Lipzen A."/>
            <person name="Lutzoni F."/>
            <person name="Magnuson J."/>
            <person name="Mondo S."/>
            <person name="Nolan M."/>
            <person name="Ohm R."/>
            <person name="Pangilinan J."/>
            <person name="Park H.-J."/>
            <person name="Ramirez L."/>
            <person name="Alfaro M."/>
            <person name="Sun H."/>
            <person name="Tritt A."/>
            <person name="Yoshinaga Y."/>
            <person name="Zwiers L.-H."/>
            <person name="Turgeon B."/>
            <person name="Goodwin S."/>
            <person name="Spatafora J."/>
            <person name="Crous P."/>
            <person name="Grigoriev I."/>
        </authorList>
    </citation>
    <scope>NUCLEOTIDE SEQUENCE</scope>
    <source>
        <strain evidence="2">CBS 627.86</strain>
    </source>
</reference>
<name>A0A6A5ZRF8_9PLEO</name>
<gene>
    <name evidence="2" type="ORF">BDV96DRAFT_640845</name>
</gene>
<keyword evidence="3" id="KW-1185">Reference proteome</keyword>
<dbReference type="AlphaFoldDB" id="A0A6A5ZRF8"/>
<sequence length="740" mass="84080">MSFGVSIGDIIKVCEIATRVYKNCRDSPGEYKALTGEARSLTNLLQDVADKIESQSIPESKNQQLLDTFETCVDILSELDKTLKHYNSLDSKSKRAWDRLKWDSDTSRLLREKLTSAVTLLNSFYISLIHDNQVIILEALGRLEQDYRGGHREESLASVELLASSTANRDDDDAAWPQIIRDLEDVGISSADALHYRDFIIDWFVRAVNEGRLSEHSRQDNNCHTSTGSLDEARGTPPSSSPSLSPAFENPHSPTPPFNTAISSSLRSSEGLQSWPTQPSGQEDLQPSSWDYLDSPLQSATSATEFTQIEQHEVDSDAFLSENADRIAIAWNKKDYVMAKELLRSQVAAVERGETVSIAGRSARPNSRILKYLMGVCASLSGNFQNAKPLFETTIMQNDLKGATTHDGDIAAARWLGDVCLHINQPHNTALAWAFALEGLIQNRGQESDVPGELHTDIEYLVHQLHHLELLRLTEDNNNSIDIFASARPQEKLRLLDFVRTYLDRTPLFLRTVWRRGGSLSFPLEILSSPLESWQAWPLPWDPTYLTKDAITLQLNIRNPMFVYAGGFPPSVVPSMGLVALGQSRTLDHITKRHPKWLVDIMQDALRQRGIKHGLQGCSILCHVPQWKDGLAFVEGIEIEFWKLRFRDMFGVRVSPVRYATRGESPRKSSLLPTMYIGRDTDQFRDWIKAVLEEKEREAKLNDTKIKQQRKDRDMEFERSQKINKRVRRRIRREKASWNW</sequence>
<feature type="region of interest" description="Disordered" evidence="1">
    <location>
        <begin position="214"/>
        <end position="294"/>
    </location>
</feature>
<evidence type="ECO:0000313" key="2">
    <source>
        <dbReference type="EMBL" id="KAF2121453.1"/>
    </source>
</evidence>
<dbReference type="OrthoDB" id="7464126at2759"/>
<proteinExistence type="predicted"/>
<dbReference type="EMBL" id="ML977312">
    <property type="protein sequence ID" value="KAF2121453.1"/>
    <property type="molecule type" value="Genomic_DNA"/>
</dbReference>
<organism evidence="2 3">
    <name type="scientific">Lophiotrema nucula</name>
    <dbReference type="NCBI Taxonomy" id="690887"/>
    <lineage>
        <taxon>Eukaryota</taxon>
        <taxon>Fungi</taxon>
        <taxon>Dikarya</taxon>
        <taxon>Ascomycota</taxon>
        <taxon>Pezizomycotina</taxon>
        <taxon>Dothideomycetes</taxon>
        <taxon>Pleosporomycetidae</taxon>
        <taxon>Pleosporales</taxon>
        <taxon>Lophiotremataceae</taxon>
        <taxon>Lophiotrema</taxon>
    </lineage>
</organism>
<feature type="compositionally biased region" description="Low complexity" evidence="1">
    <location>
        <begin position="237"/>
        <end position="246"/>
    </location>
</feature>